<dbReference type="Proteomes" id="UP001159405">
    <property type="component" value="Unassembled WGS sequence"/>
</dbReference>
<evidence type="ECO:0000313" key="1">
    <source>
        <dbReference type="EMBL" id="CAH3161912.1"/>
    </source>
</evidence>
<reference evidence="1 2" key="1">
    <citation type="submission" date="2022-05" db="EMBL/GenBank/DDBJ databases">
        <authorList>
            <consortium name="Genoscope - CEA"/>
            <person name="William W."/>
        </authorList>
    </citation>
    <scope>NUCLEOTIDE SEQUENCE [LARGE SCALE GENOMIC DNA]</scope>
</reference>
<gene>
    <name evidence="1" type="ORF">PLOB_00005094</name>
</gene>
<keyword evidence="2" id="KW-1185">Reference proteome</keyword>
<name>A0ABN8QCQ3_9CNID</name>
<organism evidence="1 2">
    <name type="scientific">Porites lobata</name>
    <dbReference type="NCBI Taxonomy" id="104759"/>
    <lineage>
        <taxon>Eukaryota</taxon>
        <taxon>Metazoa</taxon>
        <taxon>Cnidaria</taxon>
        <taxon>Anthozoa</taxon>
        <taxon>Hexacorallia</taxon>
        <taxon>Scleractinia</taxon>
        <taxon>Fungiina</taxon>
        <taxon>Poritidae</taxon>
        <taxon>Porites</taxon>
    </lineage>
</organism>
<sequence>MSAYGIVCQNGCYGVKKGSVFMALSNCTFRLVSPVLAGSMSGYLGRAIHKDGHEKEFFYAKSVAKTKVERFIGVLNSTENDHFFRTYSVQLSNTQLEALLAELETSVPITDDIPKAVYIVGKNRHSQRNTVIWALNKDVFINAKGNLVNPEDYGFKWISHLVKDGGKELAHESRKASIQLPLTTTYFDIMCHFLNGSLKQATSNDPHLFNTVEEVFRGAGLDISKLKDQESGNFLSTFFTLSMSVIISHYDVWQTLAGSCPLPAAVGDPDCGKSTACKVGIACTGGWKHNFFASVSEKVSGKVASVTTLGYVVDDPTKPQDVGEAAKKFFNEGSNINCNEEWTPRCCPTFAINHHVVEWLSKPERDRLMSRIIFIPFESVKRSISDEEASIWQQMFDCLINKVSSVVGKVIALGEWVLTQEGRDFYNECVGIVLKGFGEEGRGTRFSKMWACGLLAARKMQELTSSITDDQVIGFFMNKVSPHVLHYQKSAVFVQSSASDFMTSHDVVEGREAFVNRLGDKMEIVVQGMDTNTVGQFLTTNCSTSKLSADGSVQRALAIRAEQFQDRCMESDTSPIKPEELRSGVQAYGIGIKRAEQRFVSPSSKVPSKRKLKSCVMVKRSLFKQSTLDVLDEGN</sequence>
<protein>
    <submittedName>
        <fullName evidence="1">Uncharacterized protein</fullName>
    </submittedName>
</protein>
<dbReference type="EMBL" id="CALNXK010000121">
    <property type="protein sequence ID" value="CAH3161912.1"/>
    <property type="molecule type" value="Genomic_DNA"/>
</dbReference>
<proteinExistence type="predicted"/>
<accession>A0ABN8QCQ3</accession>
<comment type="caution">
    <text evidence="1">The sequence shown here is derived from an EMBL/GenBank/DDBJ whole genome shotgun (WGS) entry which is preliminary data.</text>
</comment>
<evidence type="ECO:0000313" key="2">
    <source>
        <dbReference type="Proteomes" id="UP001159405"/>
    </source>
</evidence>